<name>A0A834HAT4_RHOSS</name>
<comment type="caution">
    <text evidence="4">The sequence shown here is derived from an EMBL/GenBank/DDBJ whole genome shotgun (WGS) entry which is preliminary data.</text>
</comment>
<dbReference type="Proteomes" id="UP000626092">
    <property type="component" value="Unassembled WGS sequence"/>
</dbReference>
<accession>A0A834HAT4</accession>
<dbReference type="PANTHER" id="PTHR34452">
    <property type="entry name" value="MYOSIN HEAVY CHAIN-RELATED PROTEIN"/>
    <property type="match status" value="1"/>
</dbReference>
<feature type="compositionally biased region" description="Polar residues" evidence="2">
    <location>
        <begin position="300"/>
        <end position="321"/>
    </location>
</feature>
<dbReference type="Pfam" id="PF10358">
    <property type="entry name" value="NT-C2"/>
    <property type="match status" value="1"/>
</dbReference>
<feature type="domain" description="C2 NT-type" evidence="3">
    <location>
        <begin position="6"/>
        <end position="141"/>
    </location>
</feature>
<protein>
    <recommendedName>
        <fullName evidence="3">C2 NT-type domain-containing protein</fullName>
    </recommendedName>
</protein>
<feature type="coiled-coil region" evidence="1">
    <location>
        <begin position="1360"/>
        <end position="1415"/>
    </location>
</feature>
<feature type="coiled-coil region" evidence="1">
    <location>
        <begin position="359"/>
        <end position="393"/>
    </location>
</feature>
<feature type="compositionally biased region" description="Basic and acidic residues" evidence="2">
    <location>
        <begin position="242"/>
        <end position="251"/>
    </location>
</feature>
<dbReference type="PANTHER" id="PTHR34452:SF7">
    <property type="entry name" value="MYOSIN HEAVY CHAIN-RELATED PROTEIN"/>
    <property type="match status" value="1"/>
</dbReference>
<dbReference type="InterPro" id="IPR019448">
    <property type="entry name" value="NT-C2"/>
</dbReference>
<evidence type="ECO:0000259" key="3">
    <source>
        <dbReference type="PROSITE" id="PS51840"/>
    </source>
</evidence>
<feature type="compositionally biased region" description="Polar residues" evidence="2">
    <location>
        <begin position="274"/>
        <end position="283"/>
    </location>
</feature>
<dbReference type="OrthoDB" id="2018427at2759"/>
<proteinExistence type="predicted"/>
<evidence type="ECO:0000313" key="5">
    <source>
        <dbReference type="Proteomes" id="UP000626092"/>
    </source>
</evidence>
<organism evidence="4 5">
    <name type="scientific">Rhododendron simsii</name>
    <name type="common">Sims's rhododendron</name>
    <dbReference type="NCBI Taxonomy" id="118357"/>
    <lineage>
        <taxon>Eukaryota</taxon>
        <taxon>Viridiplantae</taxon>
        <taxon>Streptophyta</taxon>
        <taxon>Embryophyta</taxon>
        <taxon>Tracheophyta</taxon>
        <taxon>Spermatophyta</taxon>
        <taxon>Magnoliopsida</taxon>
        <taxon>eudicotyledons</taxon>
        <taxon>Gunneridae</taxon>
        <taxon>Pentapetalae</taxon>
        <taxon>asterids</taxon>
        <taxon>Ericales</taxon>
        <taxon>Ericaceae</taxon>
        <taxon>Ericoideae</taxon>
        <taxon>Rhodoreae</taxon>
        <taxon>Rhododendron</taxon>
    </lineage>
</organism>
<dbReference type="EMBL" id="WJXA01000002">
    <property type="protein sequence ID" value="KAF7150607.1"/>
    <property type="molecule type" value="Genomic_DNA"/>
</dbReference>
<feature type="coiled-coil region" evidence="1">
    <location>
        <begin position="837"/>
        <end position="1236"/>
    </location>
</feature>
<evidence type="ECO:0000256" key="2">
    <source>
        <dbReference type="SAM" id="MobiDB-lite"/>
    </source>
</evidence>
<evidence type="ECO:0000313" key="4">
    <source>
        <dbReference type="EMBL" id="KAF7150607.1"/>
    </source>
</evidence>
<evidence type="ECO:0000256" key="1">
    <source>
        <dbReference type="SAM" id="Coils"/>
    </source>
</evidence>
<feature type="region of interest" description="Disordered" evidence="2">
    <location>
        <begin position="239"/>
        <end position="321"/>
    </location>
</feature>
<keyword evidence="1" id="KW-0175">Coiled coil</keyword>
<dbReference type="PROSITE" id="PS51840">
    <property type="entry name" value="C2_NT"/>
    <property type="match status" value="1"/>
</dbReference>
<gene>
    <name evidence="4" type="ORF">RHSIM_Rhsim02G0225900</name>
</gene>
<feature type="coiled-coil region" evidence="1">
    <location>
        <begin position="668"/>
        <end position="801"/>
    </location>
</feature>
<sequence length="1417" mass="163837">MFKSGRWRNEKNKFKAVFKLQFHATQLEQVGGDALMISLVPADVGKPTVRSEKAAIRDGSCYWENPVYEAVKLFQEPKSGKIHEKTYYFVISTGSSKAGLVGEVSIDFASYAESNKPSSVSLPLKNTKCGAILHVSIQRLPENIDQRYPEQSENVKNNLADGSLKTQLRNNNPDMKIDSNSTQVSIQRLLEKSDQRYPDQSKHAKIISPDGSLKIQLRNGDADMNIDSNSTEVSIQRLPENIGERDAKQSENAKINSADRSLKPQLRNCDADVKNNSSNSTEDGPSMNKIPHVAGLNGNRRASSGSDLTMTSSENSSGLNTPIQFLCPREVNSEDKSQQALESMIEKLRTELTGLSRVAEVSELELQSLRKQIAKERKRGQDLSREVVILKEERDAFKEKCEKRMEEVRVENKLKLQGGNSFALVEELREELNYEKDLNANLRLQLQKMQESNTELILALRDLDIMVEQKDKEICNLSNLFERFQENMSQLKMANNEEEKTLEELVMESGSAKEPHLPDEKSMEVYGELQRCKDDLEMQMEQLSLDYEILKQENNELSYKLEQSRVQEQLKMQYECSSPYDVVNELESHIENLESELEKRTNECLESLATVTKLERQIKDLVEEMEKQGQGFEADLEILIGAKVEQEQRVIRADAALKKMQWQNLGRAERLQDELRNVLMEVAFSLEENEKMTAKAETEASELRLQISYLKELISKANEEIQSVSDRYEAKLNDMASEIDHGKKHGEETQRVLSQEIQMLKAEIGRLETENNTLYDEVQRMESLTDELEQMKMSMEEKETMLQRGNMERTDMESLIHLLRKDAEVLTEELNLLRGFKNEKELVIERLKTENNTLYDEVQWIESFKGELEQMKTLMEEKETMLRRGNMDRNDLKSTTDILRKDAETLTEELNLLRGLKEEKELVIGRLETEKSSLYDEVQRMESLKDELEHMKTSMEEKETILRRGNMERNDLESTIHSLRKDAETLTEELNLLRGLKDEKELVIGTLETENNALHDEVQRIESLKDELEQMKTSMEEKETILRIGNMESNDLKSTIDLLRKDAETLTEELNLLRGIKEEKELEIGRLEAEKSSLYDEVQRMESLKDELEQMKTLMEEKETMLRRGSMERNDLESMIDSLRMDAKTLTEELNLLRGLKDEKELVIGRLETENNALYDEVQRIESLKDELEQMKTSMEEKETMLRRGSMERNDLESMINSLRKDAEMLTEELNLLRGLKDENEFVIGNLQLELDTLKSKYTDSDRCLFKDDFEEEELRNQACQVNGDLNNEGAFSNLEKQLIRDNETYCMVVKDPEGIALNGSVPKEVKNWSVMPMIRSCSEVSLAKEMEASIFSTLHEGHLEELLKEMELLREKNTSMEAELKQMQERYSDISLKFAEVEGERQRLQMTVNRKNRKKS</sequence>
<reference evidence="4" key="1">
    <citation type="submission" date="2019-11" db="EMBL/GenBank/DDBJ databases">
        <authorList>
            <person name="Liu Y."/>
            <person name="Hou J."/>
            <person name="Li T.-Q."/>
            <person name="Guan C.-H."/>
            <person name="Wu X."/>
            <person name="Wu H.-Z."/>
            <person name="Ling F."/>
            <person name="Zhang R."/>
            <person name="Shi X.-G."/>
            <person name="Ren J.-P."/>
            <person name="Chen E.-F."/>
            <person name="Sun J.-M."/>
        </authorList>
    </citation>
    <scope>NUCLEOTIDE SEQUENCE</scope>
    <source>
        <strain evidence="4">Adult_tree_wgs_1</strain>
        <tissue evidence="4">Leaves</tissue>
    </source>
</reference>
<keyword evidence="5" id="KW-1185">Reference proteome</keyword>
<feature type="coiled-coil region" evidence="1">
    <location>
        <begin position="425"/>
        <end position="631"/>
    </location>
</feature>